<dbReference type="Gene3D" id="1.25.40.10">
    <property type="entry name" value="Tetratricopeptide repeat domain"/>
    <property type="match status" value="1"/>
</dbReference>
<dbReference type="SMART" id="SM00028">
    <property type="entry name" value="TPR"/>
    <property type="match status" value="4"/>
</dbReference>
<evidence type="ECO:0008006" key="3">
    <source>
        <dbReference type="Google" id="ProtNLM"/>
    </source>
</evidence>
<dbReference type="InterPro" id="IPR011990">
    <property type="entry name" value="TPR-like_helical_dom_sf"/>
</dbReference>
<protein>
    <recommendedName>
        <fullName evidence="3">Tetratricopeptide repeat protein</fullName>
    </recommendedName>
</protein>
<sequence length="365" mass="43004">MQAANSVSRLTDLLNEFYFNVKVQNLTRATTLYKQLEDSYDEFEANHQLQTQFNVVLFGYALLNVDFEKAQDLLEKIEPVKQLLDDQWCYRFYLFKGLHSIICNSDFNDARTSFEVAEQRLGSIDDEIERAEYDYKMAFMYYHLEDTLHSVQYITKALETFRDKLEYNKKIASCELILGLNSIDMKQYEQAEEQFYRVLDYANQIGDNSLKSNALHNLGLLYASQNKASAAVHWLVKSLSARKEVHYITAYLLSRENYKLGNKEDASEWLQKGIESCNNYGNNEYLVRFKLLEAYYENYGTSNFKTVYEEGIAYFHKEKLWRYVDEYSEQLASYYRQQELYKEAAEYYALASNARNKICQSEGLN</sequence>
<name>A0A8J2ZVK8_9BACL</name>
<gene>
    <name evidence="1" type="ORF">GCM10007096_19740</name>
</gene>
<dbReference type="InterPro" id="IPR019734">
    <property type="entry name" value="TPR_rpt"/>
</dbReference>
<dbReference type="Pfam" id="PF13424">
    <property type="entry name" value="TPR_12"/>
    <property type="match status" value="1"/>
</dbReference>
<comment type="caution">
    <text evidence="1">The sequence shown here is derived from an EMBL/GenBank/DDBJ whole genome shotgun (WGS) entry which is preliminary data.</text>
</comment>
<organism evidence="1 2">
    <name type="scientific">Pullulanibacillus pueri</name>
    <dbReference type="NCBI Taxonomy" id="1437324"/>
    <lineage>
        <taxon>Bacteria</taxon>
        <taxon>Bacillati</taxon>
        <taxon>Bacillota</taxon>
        <taxon>Bacilli</taxon>
        <taxon>Bacillales</taxon>
        <taxon>Sporolactobacillaceae</taxon>
        <taxon>Pullulanibacillus</taxon>
    </lineage>
</organism>
<dbReference type="Proteomes" id="UP000656813">
    <property type="component" value="Unassembled WGS sequence"/>
</dbReference>
<evidence type="ECO:0000313" key="2">
    <source>
        <dbReference type="Proteomes" id="UP000656813"/>
    </source>
</evidence>
<dbReference type="EMBL" id="BMFV01000013">
    <property type="protein sequence ID" value="GGH81603.1"/>
    <property type="molecule type" value="Genomic_DNA"/>
</dbReference>
<reference evidence="1" key="2">
    <citation type="submission" date="2020-09" db="EMBL/GenBank/DDBJ databases">
        <authorList>
            <person name="Sun Q."/>
            <person name="Zhou Y."/>
        </authorList>
    </citation>
    <scope>NUCLEOTIDE SEQUENCE</scope>
    <source>
        <strain evidence="1">CGMCC 1.12777</strain>
    </source>
</reference>
<dbReference type="SUPFAM" id="SSF48452">
    <property type="entry name" value="TPR-like"/>
    <property type="match status" value="1"/>
</dbReference>
<keyword evidence="2" id="KW-1185">Reference proteome</keyword>
<accession>A0A8J2ZVK8</accession>
<reference evidence="1" key="1">
    <citation type="journal article" date="2014" name="Int. J. Syst. Evol. Microbiol.">
        <title>Complete genome sequence of Corynebacterium casei LMG S-19264T (=DSM 44701T), isolated from a smear-ripened cheese.</title>
        <authorList>
            <consortium name="US DOE Joint Genome Institute (JGI-PGF)"/>
            <person name="Walter F."/>
            <person name="Albersmeier A."/>
            <person name="Kalinowski J."/>
            <person name="Ruckert C."/>
        </authorList>
    </citation>
    <scope>NUCLEOTIDE SEQUENCE</scope>
    <source>
        <strain evidence="1">CGMCC 1.12777</strain>
    </source>
</reference>
<evidence type="ECO:0000313" key="1">
    <source>
        <dbReference type="EMBL" id="GGH81603.1"/>
    </source>
</evidence>
<dbReference type="AlphaFoldDB" id="A0A8J2ZVK8"/>
<dbReference type="RefSeq" id="WP_188497234.1">
    <property type="nucleotide sequence ID" value="NZ_BMFV01000013.1"/>
</dbReference>
<proteinExistence type="predicted"/>